<dbReference type="Proteomes" id="UP000482209">
    <property type="component" value="Unassembled WGS sequence"/>
</dbReference>
<comment type="caution">
    <text evidence="2">The sequence shown here is derived from an EMBL/GenBank/DDBJ whole genome shotgun (WGS) entry which is preliminary data.</text>
</comment>
<dbReference type="EMBL" id="VUMT01000003">
    <property type="protein sequence ID" value="MSS62887.1"/>
    <property type="molecule type" value="Genomic_DNA"/>
</dbReference>
<dbReference type="RefSeq" id="WP_154517136.1">
    <property type="nucleotide sequence ID" value="NZ_VUMT01000003.1"/>
</dbReference>
<evidence type="ECO:0000313" key="2">
    <source>
        <dbReference type="EMBL" id="MSS62887.1"/>
    </source>
</evidence>
<sequence>MNIKPQLYRKRYYPEETIHLKDDKILSLTENIIITSWNTLKPRKDFSHGYSAYFLNESFKVSKILDSNNQLVYWYCDIIRTQYNAVENSYIFEDLLADVLVYENGTVKVVDLDEISDLIDQDKITKETVSLALRTLDKLLNLIYTNQFYKLQEIIEKFVL</sequence>
<gene>
    <name evidence="2" type="ORF">FYJ58_03220</name>
</gene>
<proteinExistence type="predicted"/>
<dbReference type="Pfam" id="PF04167">
    <property type="entry name" value="DUF402"/>
    <property type="match status" value="1"/>
</dbReference>
<evidence type="ECO:0000313" key="3">
    <source>
        <dbReference type="Proteomes" id="UP000482209"/>
    </source>
</evidence>
<dbReference type="AlphaFoldDB" id="A0A6L5XWI4"/>
<protein>
    <submittedName>
        <fullName evidence="2">DUF402 domain-containing protein</fullName>
    </submittedName>
</protein>
<organism evidence="2 3">
    <name type="scientific">Velocimicrobium porci</name>
    <dbReference type="NCBI Taxonomy" id="2606634"/>
    <lineage>
        <taxon>Bacteria</taxon>
        <taxon>Bacillati</taxon>
        <taxon>Bacillota</taxon>
        <taxon>Clostridia</taxon>
        <taxon>Lachnospirales</taxon>
        <taxon>Lachnospiraceae</taxon>
        <taxon>Velocimicrobium</taxon>
    </lineage>
</organism>
<dbReference type="InterPro" id="IPR035930">
    <property type="entry name" value="FomD-like_sf"/>
</dbReference>
<keyword evidence="3" id="KW-1185">Reference proteome</keyword>
<reference evidence="2 3" key="1">
    <citation type="submission" date="2019-08" db="EMBL/GenBank/DDBJ databases">
        <title>In-depth cultivation of the pig gut microbiome towards novel bacterial diversity and tailored functional studies.</title>
        <authorList>
            <person name="Wylensek D."/>
            <person name="Hitch T.C.A."/>
            <person name="Clavel T."/>
        </authorList>
    </citation>
    <scope>NUCLEOTIDE SEQUENCE [LARGE SCALE GENOMIC DNA]</scope>
    <source>
        <strain evidence="2 3">WCA-693-APC-MOT-I</strain>
    </source>
</reference>
<feature type="domain" description="DUF402" evidence="1">
    <location>
        <begin position="9"/>
        <end position="147"/>
    </location>
</feature>
<accession>A0A6L5XWI4</accession>
<dbReference type="SUPFAM" id="SSF159234">
    <property type="entry name" value="FomD-like"/>
    <property type="match status" value="1"/>
</dbReference>
<dbReference type="InterPro" id="IPR007295">
    <property type="entry name" value="DUF402"/>
</dbReference>
<name>A0A6L5XWI4_9FIRM</name>
<dbReference type="Gene3D" id="2.40.380.10">
    <property type="entry name" value="FomD-like"/>
    <property type="match status" value="1"/>
</dbReference>
<evidence type="ECO:0000259" key="1">
    <source>
        <dbReference type="Pfam" id="PF04167"/>
    </source>
</evidence>